<proteinExistence type="inferred from homology"/>
<feature type="transmembrane region" description="Helical" evidence="2">
    <location>
        <begin position="269"/>
        <end position="287"/>
    </location>
</feature>
<dbReference type="Proteomes" id="UP000243333">
    <property type="component" value="Unassembled WGS sequence"/>
</dbReference>
<evidence type="ECO:0000256" key="1">
    <source>
        <dbReference type="ARBA" id="ARBA00007362"/>
    </source>
</evidence>
<feature type="transmembrane region" description="Helical" evidence="2">
    <location>
        <begin position="211"/>
        <end position="233"/>
    </location>
</feature>
<evidence type="ECO:0000313" key="5">
    <source>
        <dbReference type="Proteomes" id="UP000243333"/>
    </source>
</evidence>
<feature type="transmembrane region" description="Helical" evidence="2">
    <location>
        <begin position="124"/>
        <end position="146"/>
    </location>
</feature>
<feature type="transmembrane region" description="Helical" evidence="2">
    <location>
        <begin position="176"/>
        <end position="199"/>
    </location>
</feature>
<feature type="domain" description="EamA" evidence="3">
    <location>
        <begin position="152"/>
        <end position="285"/>
    </location>
</feature>
<keyword evidence="2" id="KW-1133">Transmembrane helix</keyword>
<evidence type="ECO:0000256" key="2">
    <source>
        <dbReference type="SAM" id="Phobius"/>
    </source>
</evidence>
<keyword evidence="5" id="KW-1185">Reference proteome</keyword>
<evidence type="ECO:0000259" key="3">
    <source>
        <dbReference type="Pfam" id="PF00892"/>
    </source>
</evidence>
<feature type="transmembrane region" description="Helical" evidence="2">
    <location>
        <begin position="37"/>
        <end position="55"/>
    </location>
</feature>
<dbReference type="AlphaFoldDB" id="A0A1G7P850"/>
<evidence type="ECO:0000313" key="4">
    <source>
        <dbReference type="EMBL" id="SDF81779.1"/>
    </source>
</evidence>
<organism evidence="4 5">
    <name type="scientific">Sporolituus thermophilus DSM 23256</name>
    <dbReference type="NCBI Taxonomy" id="1123285"/>
    <lineage>
        <taxon>Bacteria</taxon>
        <taxon>Bacillati</taxon>
        <taxon>Bacillota</taxon>
        <taxon>Negativicutes</taxon>
        <taxon>Selenomonadales</taxon>
        <taxon>Sporomusaceae</taxon>
        <taxon>Sporolituus</taxon>
    </lineage>
</organism>
<feature type="transmembrane region" description="Helical" evidence="2">
    <location>
        <begin position="67"/>
        <end position="85"/>
    </location>
</feature>
<dbReference type="PANTHER" id="PTHR22911">
    <property type="entry name" value="ACYL-MALONYL CONDENSING ENZYME-RELATED"/>
    <property type="match status" value="1"/>
</dbReference>
<name>A0A1G7P850_9FIRM</name>
<dbReference type="Pfam" id="PF00892">
    <property type="entry name" value="EamA"/>
    <property type="match status" value="2"/>
</dbReference>
<reference evidence="5" key="1">
    <citation type="submission" date="2016-10" db="EMBL/GenBank/DDBJ databases">
        <authorList>
            <person name="Varghese N."/>
            <person name="Submissions S."/>
        </authorList>
    </citation>
    <scope>NUCLEOTIDE SEQUENCE [LARGE SCALE GENOMIC DNA]</scope>
    <source>
        <strain evidence="5">DSM 23256</strain>
    </source>
</reference>
<protein>
    <submittedName>
        <fullName evidence="4">EamA-like transporter family protein</fullName>
    </submittedName>
</protein>
<feature type="transmembrane region" description="Helical" evidence="2">
    <location>
        <begin position="91"/>
        <end position="112"/>
    </location>
</feature>
<dbReference type="GO" id="GO:0016020">
    <property type="term" value="C:membrane"/>
    <property type="evidence" value="ECO:0007669"/>
    <property type="project" value="InterPro"/>
</dbReference>
<dbReference type="SUPFAM" id="SSF103481">
    <property type="entry name" value="Multidrug resistance efflux transporter EmrE"/>
    <property type="match status" value="2"/>
</dbReference>
<dbReference type="EMBL" id="FNBU01000032">
    <property type="protein sequence ID" value="SDF81779.1"/>
    <property type="molecule type" value="Genomic_DNA"/>
</dbReference>
<dbReference type="InterPro" id="IPR037185">
    <property type="entry name" value="EmrE-like"/>
</dbReference>
<dbReference type="PANTHER" id="PTHR22911:SF137">
    <property type="entry name" value="SOLUTE CARRIER FAMILY 35 MEMBER G2-RELATED"/>
    <property type="match status" value="1"/>
</dbReference>
<dbReference type="STRING" id="1123285.SAMN05660235_02850"/>
<comment type="similarity">
    <text evidence="1">Belongs to the EamA transporter family.</text>
</comment>
<dbReference type="InterPro" id="IPR000620">
    <property type="entry name" value="EamA_dom"/>
</dbReference>
<accession>A0A1G7P850</accession>
<sequence>MQSWLGYFLVLLSAVAFGASSVIIKFTYSTGLEPLPVLVIQNIVATTLAWLWVLITRKKAAIPHALWLPMAAQGAVGGFLTSILFYTALDILGAALATLLIFTYPAFVALYNKLFRQVALATEQVAALVMALIGLIFSVDLFHAQWTVTDRWALLLGLGSAVTNAFLTLNGERLLAVVDTFVVTAWSFTFCTLMLLIVYRPVWLMAIDLSGLQFVLIFTGAVLLLAPVVIYLAGLRRIGAGIASIVSTAEIPITLALAWLFLHETMNEWQIFGGILITLSVVLLYYYGDRPNR</sequence>
<keyword evidence="2" id="KW-0472">Membrane</keyword>
<feature type="transmembrane region" description="Helical" evidence="2">
    <location>
        <begin position="240"/>
        <end position="263"/>
    </location>
</feature>
<dbReference type="RefSeq" id="WP_093691983.1">
    <property type="nucleotide sequence ID" value="NZ_FNBU01000032.1"/>
</dbReference>
<gene>
    <name evidence="4" type="ORF">SAMN05660235_02850</name>
</gene>
<dbReference type="OrthoDB" id="6707571at2"/>
<feature type="domain" description="EamA" evidence="3">
    <location>
        <begin position="5"/>
        <end position="138"/>
    </location>
</feature>
<feature type="transmembrane region" description="Helical" evidence="2">
    <location>
        <begin position="152"/>
        <end position="169"/>
    </location>
</feature>
<keyword evidence="2" id="KW-0812">Transmembrane</keyword>